<evidence type="ECO:0000313" key="3">
    <source>
        <dbReference type="Proteomes" id="UP000078200"/>
    </source>
</evidence>
<dbReference type="VEuPathDB" id="VectorBase:GAUT013393"/>
<keyword evidence="1" id="KW-0812">Transmembrane</keyword>
<name>A0A1A9URY1_GLOAU</name>
<keyword evidence="1" id="KW-0472">Membrane</keyword>
<keyword evidence="1" id="KW-1133">Transmembrane helix</keyword>
<keyword evidence="3" id="KW-1185">Reference proteome</keyword>
<protein>
    <submittedName>
        <fullName evidence="2">Uncharacterized protein</fullName>
    </submittedName>
</protein>
<feature type="transmembrane region" description="Helical" evidence="1">
    <location>
        <begin position="83"/>
        <end position="104"/>
    </location>
</feature>
<sequence>MYMRCKIDMILQIYRLFTSCTTPRVAMTQTRLANGGIHKPYLSGYATAHCAVCAAIAIFHQERCPCGSIRLQTMPEFNLDSSVAIYTCIVPSLINLSATALFGLPIIKALRSTQVSTAATKAPVSVKSLEKCKENKSLILGACLGIAKI</sequence>
<proteinExistence type="predicted"/>
<reference evidence="2" key="1">
    <citation type="submission" date="2020-05" db="UniProtKB">
        <authorList>
            <consortium name="EnsemblMetazoa"/>
        </authorList>
    </citation>
    <scope>IDENTIFICATION</scope>
    <source>
        <strain evidence="2">TTRI</strain>
    </source>
</reference>
<evidence type="ECO:0000256" key="1">
    <source>
        <dbReference type="SAM" id="Phobius"/>
    </source>
</evidence>
<organism evidence="2 3">
    <name type="scientific">Glossina austeni</name>
    <name type="common">Savannah tsetse fly</name>
    <dbReference type="NCBI Taxonomy" id="7395"/>
    <lineage>
        <taxon>Eukaryota</taxon>
        <taxon>Metazoa</taxon>
        <taxon>Ecdysozoa</taxon>
        <taxon>Arthropoda</taxon>
        <taxon>Hexapoda</taxon>
        <taxon>Insecta</taxon>
        <taxon>Pterygota</taxon>
        <taxon>Neoptera</taxon>
        <taxon>Endopterygota</taxon>
        <taxon>Diptera</taxon>
        <taxon>Brachycera</taxon>
        <taxon>Muscomorpha</taxon>
        <taxon>Hippoboscoidea</taxon>
        <taxon>Glossinidae</taxon>
        <taxon>Glossina</taxon>
    </lineage>
</organism>
<dbReference type="AlphaFoldDB" id="A0A1A9URY1"/>
<evidence type="ECO:0000313" key="2">
    <source>
        <dbReference type="EnsemblMetazoa" id="GAUT013393-PA"/>
    </source>
</evidence>
<dbReference type="Proteomes" id="UP000078200">
    <property type="component" value="Unassembled WGS sequence"/>
</dbReference>
<accession>A0A1A9URY1</accession>
<dbReference type="EnsemblMetazoa" id="GAUT013393-RA">
    <property type="protein sequence ID" value="GAUT013393-PA"/>
    <property type="gene ID" value="GAUT013393"/>
</dbReference>